<dbReference type="PANTHER" id="PTHR46993:SF6">
    <property type="entry name" value="MYB TRANSCRIPTION FACTOR"/>
    <property type="match status" value="1"/>
</dbReference>
<comment type="caution">
    <text evidence="6">The sequence shown here is derived from an EMBL/GenBank/DDBJ whole genome shotgun (WGS) entry which is preliminary data.</text>
</comment>
<evidence type="ECO:0000256" key="3">
    <source>
        <dbReference type="SAM" id="MobiDB-lite"/>
    </source>
</evidence>
<feature type="domain" description="Myb-like" evidence="4">
    <location>
        <begin position="334"/>
        <end position="389"/>
    </location>
</feature>
<sequence length="390" mass="44628">MDPDIARWVLDFLVRQPLDDSTLTSLLTTLPLSNTDTHLTKLLLLKRIDSEISKNAVSESVLGLLEQMEELDYREHVEISDSMKRAYCIVAVDCTVRFLEEGEKGFYFEAVKRIWRTRIGCMMNFERVGLVSEELERWKDEIESAVWDDGACKVLLEKWGGLDVVESVRVYIEEARGRIGPSFLELVTESLSGEAVKEVFGIDKKDIHKEKVQRKSKPSAVKQHKKFSSKTTRGVKIVDNDDLTLEQQESHNKDSSLSPTDVAKFQEGLRTSTSSLGKKAEDPFPDTVNISKNVASNMDSVDGCTETGNLGRLHLPSPKERVVSPLKKYESPKPLRRRRRLWSNVEEDTLRTGVRKYGVGNWKLILNMYRDIFDDRTEVDLKDKWRNLMA</sequence>
<evidence type="ECO:0000256" key="1">
    <source>
        <dbReference type="ARBA" id="ARBA00004123"/>
    </source>
</evidence>
<accession>A0A175YR22</accession>
<dbReference type="AlphaFoldDB" id="A0A175YR22"/>
<gene>
    <name evidence="6" type="ORF">DCAR_026483</name>
</gene>
<name>A0A175YR22_DAUCS</name>
<dbReference type="InterPro" id="IPR017930">
    <property type="entry name" value="Myb_dom"/>
</dbReference>
<dbReference type="Gramene" id="KZM86095">
    <property type="protein sequence ID" value="KZM86095"/>
    <property type="gene ID" value="DCAR_026483"/>
</dbReference>
<dbReference type="InterPro" id="IPR001005">
    <property type="entry name" value="SANT/Myb"/>
</dbReference>
<dbReference type="GO" id="GO:0005634">
    <property type="term" value="C:nucleus"/>
    <property type="evidence" value="ECO:0007669"/>
    <property type="project" value="UniProtKB-SubCell"/>
</dbReference>
<dbReference type="PANTHER" id="PTHR46993">
    <property type="entry name" value="MYB TRANSCRIPTION FACTOR"/>
    <property type="match status" value="1"/>
</dbReference>
<protein>
    <submittedName>
        <fullName evidence="6">Uncharacterized protein</fullName>
    </submittedName>
</protein>
<dbReference type="SUPFAM" id="SSF46689">
    <property type="entry name" value="Homeodomain-like"/>
    <property type="match status" value="1"/>
</dbReference>
<feature type="domain" description="HTH myb-type" evidence="5">
    <location>
        <begin position="336"/>
        <end position="390"/>
    </location>
</feature>
<evidence type="ECO:0000256" key="2">
    <source>
        <dbReference type="ARBA" id="ARBA00023242"/>
    </source>
</evidence>
<feature type="compositionally biased region" description="Basic residues" evidence="3">
    <location>
        <begin position="211"/>
        <end position="228"/>
    </location>
</feature>
<dbReference type="OMA" id="NTTAHTY"/>
<evidence type="ECO:0000259" key="4">
    <source>
        <dbReference type="PROSITE" id="PS50090"/>
    </source>
</evidence>
<dbReference type="KEGG" id="dcr:108197305"/>
<evidence type="ECO:0000313" key="6">
    <source>
        <dbReference type="EMBL" id="KZM86095.1"/>
    </source>
</evidence>
<dbReference type="InterPro" id="IPR009057">
    <property type="entry name" value="Homeodomain-like_sf"/>
</dbReference>
<organism evidence="6">
    <name type="scientific">Daucus carota subsp. sativus</name>
    <name type="common">Carrot</name>
    <dbReference type="NCBI Taxonomy" id="79200"/>
    <lineage>
        <taxon>Eukaryota</taxon>
        <taxon>Viridiplantae</taxon>
        <taxon>Streptophyta</taxon>
        <taxon>Embryophyta</taxon>
        <taxon>Tracheophyta</taxon>
        <taxon>Spermatophyta</taxon>
        <taxon>Magnoliopsida</taxon>
        <taxon>eudicotyledons</taxon>
        <taxon>Gunneridae</taxon>
        <taxon>Pentapetalae</taxon>
        <taxon>asterids</taxon>
        <taxon>campanulids</taxon>
        <taxon>Apiales</taxon>
        <taxon>Apiaceae</taxon>
        <taxon>Apioideae</taxon>
        <taxon>Scandiceae</taxon>
        <taxon>Daucinae</taxon>
        <taxon>Daucus</taxon>
        <taxon>Daucus sect. Daucus</taxon>
    </lineage>
</organism>
<comment type="subcellular location">
    <subcellularLocation>
        <location evidence="1">Nucleus</location>
    </subcellularLocation>
</comment>
<feature type="region of interest" description="Disordered" evidence="3">
    <location>
        <begin position="210"/>
        <end position="231"/>
    </location>
</feature>
<dbReference type="Pfam" id="PF00249">
    <property type="entry name" value="Myb_DNA-binding"/>
    <property type="match status" value="1"/>
</dbReference>
<reference evidence="6" key="1">
    <citation type="journal article" date="2016" name="Nat. Genet.">
        <title>A high-quality carrot genome assembly provides new insights into carotenoid accumulation and asterid genome evolution.</title>
        <authorList>
            <person name="Iorizzo M."/>
            <person name="Ellison S."/>
            <person name="Senalik D."/>
            <person name="Zeng P."/>
            <person name="Satapoomin P."/>
            <person name="Huang J."/>
            <person name="Bowman M."/>
            <person name="Iovene M."/>
            <person name="Sanseverino W."/>
            <person name="Cavagnaro P."/>
            <person name="Yildiz M."/>
            <person name="Macko-Podgorni A."/>
            <person name="Moranska E."/>
            <person name="Grzebelus E."/>
            <person name="Grzebelus D."/>
            <person name="Ashrafi H."/>
            <person name="Zheng Z."/>
            <person name="Cheng S."/>
            <person name="Spooner D."/>
            <person name="Van Deynze A."/>
            <person name="Simon P."/>
        </authorList>
    </citation>
    <scope>NUCLEOTIDE SEQUENCE [LARGE SCALE GENOMIC DNA]</scope>
    <source>
        <tissue evidence="6">Leaf</tissue>
    </source>
</reference>
<keyword evidence="2" id="KW-0539">Nucleus</keyword>
<dbReference type="Gene3D" id="1.10.246.220">
    <property type="match status" value="1"/>
</dbReference>
<dbReference type="EMBL" id="LNRQ01000008">
    <property type="protein sequence ID" value="KZM86095.1"/>
    <property type="molecule type" value="Genomic_DNA"/>
</dbReference>
<dbReference type="SMART" id="SM00717">
    <property type="entry name" value="SANT"/>
    <property type="match status" value="1"/>
</dbReference>
<dbReference type="PROSITE" id="PS51294">
    <property type="entry name" value="HTH_MYB"/>
    <property type="match status" value="1"/>
</dbReference>
<proteinExistence type="predicted"/>
<dbReference type="OrthoDB" id="608866at2759"/>
<dbReference type="CDD" id="cd11660">
    <property type="entry name" value="SANT_TRF"/>
    <property type="match status" value="1"/>
</dbReference>
<dbReference type="PROSITE" id="PS50090">
    <property type="entry name" value="MYB_LIKE"/>
    <property type="match status" value="1"/>
</dbReference>
<evidence type="ECO:0000259" key="5">
    <source>
        <dbReference type="PROSITE" id="PS51294"/>
    </source>
</evidence>